<protein>
    <submittedName>
        <fullName evidence="1">Uncharacterized protein</fullName>
    </submittedName>
</protein>
<dbReference type="EMBL" id="CABL01000020">
    <property type="protein sequence ID" value="CBH76550.1"/>
    <property type="molecule type" value="Genomic_DNA"/>
</dbReference>
<gene>
    <name evidence="1" type="ORF">CARN1_2415</name>
</gene>
<name>E6PJA8_9ZZZZ</name>
<sequence>MEEITPEPIPVATGVAVQMAFACENISTDPAGRLSFQNVIDQLNAVTFPAATPSFFVIFSFIRSTPGFLMQCRVEIVPPVGDPIVSQALQEMAFHSDSLVARAICGLPGLMWPTPGEYIIRFTSMGNPIVAFPLKVNQIQLPGQSGR</sequence>
<dbReference type="InterPro" id="IPR054221">
    <property type="entry name" value="DUF6941"/>
</dbReference>
<dbReference type="Pfam" id="PF22091">
    <property type="entry name" value="DUF6941"/>
    <property type="match status" value="1"/>
</dbReference>
<comment type="caution">
    <text evidence="1">The sequence shown here is derived from an EMBL/GenBank/DDBJ whole genome shotgun (WGS) entry which is preliminary data.</text>
</comment>
<proteinExistence type="predicted"/>
<dbReference type="AlphaFoldDB" id="E6PJA8"/>
<accession>E6PJA8</accession>
<organism evidence="1">
    <name type="scientific">mine drainage metagenome</name>
    <dbReference type="NCBI Taxonomy" id="410659"/>
    <lineage>
        <taxon>unclassified sequences</taxon>
        <taxon>metagenomes</taxon>
        <taxon>ecological metagenomes</taxon>
    </lineage>
</organism>
<evidence type="ECO:0000313" key="1">
    <source>
        <dbReference type="EMBL" id="CBH76550.1"/>
    </source>
</evidence>
<reference evidence="1" key="1">
    <citation type="submission" date="2009-10" db="EMBL/GenBank/DDBJ databases">
        <title>Diversity of trophic interactions inside an arsenic-rich microbial ecosystem.</title>
        <authorList>
            <person name="Bertin P.N."/>
            <person name="Heinrich-Salmeron A."/>
            <person name="Pelletier E."/>
            <person name="Goulhen-Chollet F."/>
            <person name="Arsene-Ploetze F."/>
            <person name="Gallien S."/>
            <person name="Calteau A."/>
            <person name="Vallenet D."/>
            <person name="Casiot C."/>
            <person name="Chane-Woon-Ming B."/>
            <person name="Giloteaux L."/>
            <person name="Barakat M."/>
            <person name="Bonnefoy V."/>
            <person name="Bruneel O."/>
            <person name="Chandler M."/>
            <person name="Cleiss J."/>
            <person name="Duran R."/>
            <person name="Elbaz-Poulichet F."/>
            <person name="Fonknechten N."/>
            <person name="Lauga B."/>
            <person name="Mornico D."/>
            <person name="Ortet P."/>
            <person name="Schaeffer C."/>
            <person name="Siguier P."/>
            <person name="Alexander Thil Smith A."/>
            <person name="Van Dorsselaer A."/>
            <person name="Weissenbach J."/>
            <person name="Medigue C."/>
            <person name="Le Paslier D."/>
        </authorList>
    </citation>
    <scope>NUCLEOTIDE SEQUENCE</scope>
</reference>